<dbReference type="FunFam" id="3.30.160.60:FF:000100">
    <property type="entry name" value="Zinc finger 45-like"/>
    <property type="match status" value="1"/>
</dbReference>
<reference evidence="13 15" key="1">
    <citation type="submission" date="2008-03" db="EMBL/GenBank/DDBJ databases">
        <title>Annotation of Ixodes scapularis.</title>
        <authorList>
            <consortium name="Ixodes scapularis Genome Project Consortium"/>
            <person name="Caler E."/>
            <person name="Hannick L.I."/>
            <person name="Bidwell S."/>
            <person name="Joardar V."/>
            <person name="Thiagarajan M."/>
            <person name="Amedeo P."/>
            <person name="Galinsky K.J."/>
            <person name="Schobel S."/>
            <person name="Inman J."/>
            <person name="Hostetler J."/>
            <person name="Miller J."/>
            <person name="Hammond M."/>
            <person name="Megy K."/>
            <person name="Lawson D."/>
            <person name="Kodira C."/>
            <person name="Sutton G."/>
            <person name="Meyer J."/>
            <person name="Hill C.A."/>
            <person name="Birren B."/>
            <person name="Nene V."/>
            <person name="Collins F."/>
            <person name="Alarcon-Chaidez F."/>
            <person name="Wikel S."/>
            <person name="Strausberg R."/>
        </authorList>
    </citation>
    <scope>NUCLEOTIDE SEQUENCE [LARGE SCALE GENOMIC DNA]</scope>
    <source>
        <strain evidence="15">Wikel</strain>
        <strain evidence="13">Wikel colony</strain>
    </source>
</reference>
<keyword evidence="9" id="KW-0804">Transcription</keyword>
<dbReference type="GO" id="GO:0003677">
    <property type="term" value="F:DNA binding"/>
    <property type="evidence" value="ECO:0007669"/>
    <property type="project" value="UniProtKB-KW"/>
</dbReference>
<name>B7QL03_IXOSC</name>
<feature type="domain" description="C2H2-type" evidence="12">
    <location>
        <begin position="301"/>
        <end position="328"/>
    </location>
</feature>
<keyword evidence="8" id="KW-0238">DNA-binding</keyword>
<dbReference type="FunFam" id="3.30.160.60:FF:000538">
    <property type="entry name" value="zinc finger protein 853"/>
    <property type="match status" value="1"/>
</dbReference>
<evidence type="ECO:0000256" key="6">
    <source>
        <dbReference type="ARBA" id="ARBA00022833"/>
    </source>
</evidence>
<dbReference type="AlphaFoldDB" id="B7QL03"/>
<dbReference type="Proteomes" id="UP000001555">
    <property type="component" value="Unassembled WGS sequence"/>
</dbReference>
<dbReference type="OrthoDB" id="6474134at2759"/>
<dbReference type="SMART" id="SM00355">
    <property type="entry name" value="ZnF_C2H2"/>
    <property type="match status" value="11"/>
</dbReference>
<evidence type="ECO:0000313" key="13">
    <source>
        <dbReference type="EMBL" id="EEC19525.1"/>
    </source>
</evidence>
<dbReference type="SUPFAM" id="SSF57667">
    <property type="entry name" value="beta-beta-alpha zinc fingers"/>
    <property type="match status" value="5"/>
</dbReference>
<dbReference type="Pfam" id="PF13894">
    <property type="entry name" value="zf-C2H2_4"/>
    <property type="match status" value="1"/>
</dbReference>
<evidence type="ECO:0000256" key="8">
    <source>
        <dbReference type="ARBA" id="ARBA00023125"/>
    </source>
</evidence>
<feature type="domain" description="C2H2-type" evidence="12">
    <location>
        <begin position="162"/>
        <end position="189"/>
    </location>
</feature>
<sequence length="419" mass="47387">MLPLGSLQETMAEEGELDYDAVVYQCGACDEQFSSLEEIERHHSGDGAAICPYMVAAAIQPQFITGDDSEVVVMSEDVAFPGGGMPAGADEVALSEEVDDPEPAFPVAAHGHACPLCGRQFSSKFLLDAHAQSHHATETKVYSCELCRQKFYDSNEYQPQDHKCPTCGKGFTVPSNLKAHMKIHSGQRDHACDLCSKRFYTNSDLRSHKMIHTGERPYQCEICLERFTKMSNLNSHRTTHTGERPHQCEVCHKRFRKAVNLRTHRRTHAQDQTHPCSLCDQAFPNVTRLRAHNKQCHQESHACEECGRRFQSPLALVAHRRVHSGAAPFGCSLCQRSFSKEAHLHRHMDKHASRKDQCPVCQLLCSSGHQLQIHMRTHTGEKPYACDLCPRRFTKQVNLKRHLQVHTKKRARWKRAGPH</sequence>
<dbReference type="VEuPathDB" id="VectorBase:ISCW013832"/>
<evidence type="ECO:0000313" key="15">
    <source>
        <dbReference type="Proteomes" id="UP000001555"/>
    </source>
</evidence>
<dbReference type="FunFam" id="3.30.160.60:FF:003097">
    <property type="entry name" value="Zinc finger and BTB domain-containing 40"/>
    <property type="match status" value="1"/>
</dbReference>
<dbReference type="FunFam" id="3.30.160.60:FF:001442">
    <property type="entry name" value="zinc finger protein 696"/>
    <property type="match status" value="1"/>
</dbReference>
<reference evidence="14" key="2">
    <citation type="submission" date="2020-05" db="UniProtKB">
        <authorList>
            <consortium name="EnsemblMetazoa"/>
        </authorList>
    </citation>
    <scope>IDENTIFICATION</scope>
    <source>
        <strain evidence="14">wikel</strain>
    </source>
</reference>
<feature type="domain" description="C2H2-type" evidence="12">
    <location>
        <begin position="329"/>
        <end position="356"/>
    </location>
</feature>
<feature type="domain" description="C2H2-type" evidence="12">
    <location>
        <begin position="218"/>
        <end position="245"/>
    </location>
</feature>
<dbReference type="VEuPathDB" id="VectorBase:ISCI013832"/>
<comment type="similarity">
    <text evidence="2">Belongs to the krueppel C2H2-type zinc-finger protein family.</text>
</comment>
<keyword evidence="6" id="KW-0862">Zinc</keyword>
<evidence type="ECO:0000256" key="5">
    <source>
        <dbReference type="ARBA" id="ARBA00022771"/>
    </source>
</evidence>
<keyword evidence="5 11" id="KW-0863">Zinc-finger</keyword>
<organism>
    <name type="scientific">Ixodes scapularis</name>
    <name type="common">Black-legged tick</name>
    <name type="synonym">Deer tick</name>
    <dbReference type="NCBI Taxonomy" id="6945"/>
    <lineage>
        <taxon>Eukaryota</taxon>
        <taxon>Metazoa</taxon>
        <taxon>Ecdysozoa</taxon>
        <taxon>Arthropoda</taxon>
        <taxon>Chelicerata</taxon>
        <taxon>Arachnida</taxon>
        <taxon>Acari</taxon>
        <taxon>Parasitiformes</taxon>
        <taxon>Ixodida</taxon>
        <taxon>Ixodoidea</taxon>
        <taxon>Ixodidae</taxon>
        <taxon>Ixodinae</taxon>
        <taxon>Ixodes</taxon>
    </lineage>
</organism>
<dbReference type="FunFam" id="3.30.160.60:FF:000322">
    <property type="entry name" value="GDNF-inducible zinc finger protein 1"/>
    <property type="match status" value="1"/>
</dbReference>
<protein>
    <submittedName>
        <fullName evidence="13 14">Regulator of sex-limitation, putative</fullName>
    </submittedName>
</protein>
<feature type="domain" description="C2H2-type" evidence="12">
    <location>
        <begin position="384"/>
        <end position="411"/>
    </location>
</feature>
<evidence type="ECO:0000256" key="10">
    <source>
        <dbReference type="ARBA" id="ARBA00023242"/>
    </source>
</evidence>
<keyword evidence="4" id="KW-0677">Repeat</keyword>
<evidence type="ECO:0000259" key="12">
    <source>
        <dbReference type="PROSITE" id="PS50157"/>
    </source>
</evidence>
<dbReference type="InterPro" id="IPR036236">
    <property type="entry name" value="Znf_C2H2_sf"/>
</dbReference>
<feature type="domain" description="C2H2-type" evidence="12">
    <location>
        <begin position="356"/>
        <end position="383"/>
    </location>
</feature>
<comment type="subcellular location">
    <subcellularLocation>
        <location evidence="1">Nucleus</location>
    </subcellularLocation>
</comment>
<evidence type="ECO:0000256" key="9">
    <source>
        <dbReference type="ARBA" id="ARBA00023163"/>
    </source>
</evidence>
<dbReference type="HOGENOM" id="CLU_002678_2_2_1"/>
<feature type="domain" description="C2H2-type" evidence="12">
    <location>
        <begin position="190"/>
        <end position="217"/>
    </location>
</feature>
<dbReference type="GO" id="GO:0008270">
    <property type="term" value="F:zinc ion binding"/>
    <property type="evidence" value="ECO:0007669"/>
    <property type="project" value="UniProtKB-KW"/>
</dbReference>
<feature type="domain" description="C2H2-type" evidence="12">
    <location>
        <begin position="274"/>
        <end position="302"/>
    </location>
</feature>
<dbReference type="PANTHER" id="PTHR24390:SF159">
    <property type="entry name" value="GROWTH FACTOR INDEPENDENT 1 TRANSCRIPTIONAL REPRESSOR"/>
    <property type="match status" value="1"/>
</dbReference>
<keyword evidence="7" id="KW-0805">Transcription regulation</keyword>
<dbReference type="InParanoid" id="B7QL03"/>
<keyword evidence="3" id="KW-0479">Metal-binding</keyword>
<evidence type="ECO:0000256" key="3">
    <source>
        <dbReference type="ARBA" id="ARBA00022723"/>
    </source>
</evidence>
<dbReference type="FunFam" id="3.30.160.60:FF:003430">
    <property type="match status" value="1"/>
</dbReference>
<evidence type="ECO:0000256" key="7">
    <source>
        <dbReference type="ARBA" id="ARBA00023015"/>
    </source>
</evidence>
<evidence type="ECO:0000256" key="11">
    <source>
        <dbReference type="PROSITE-ProRule" id="PRU00042"/>
    </source>
</evidence>
<dbReference type="GO" id="GO:0005634">
    <property type="term" value="C:nucleus"/>
    <property type="evidence" value="ECO:0000318"/>
    <property type="project" value="GO_Central"/>
</dbReference>
<dbReference type="Pfam" id="PF00096">
    <property type="entry name" value="zf-C2H2"/>
    <property type="match status" value="5"/>
</dbReference>
<dbReference type="VEuPathDB" id="VectorBase:ISCP_006715"/>
<feature type="domain" description="C2H2-type" evidence="12">
    <location>
        <begin position="246"/>
        <end position="273"/>
    </location>
</feature>
<dbReference type="PaxDb" id="6945-B7QL03"/>
<evidence type="ECO:0000256" key="2">
    <source>
        <dbReference type="ARBA" id="ARBA00006991"/>
    </source>
</evidence>
<dbReference type="EMBL" id="ABJB010912841">
    <property type="status" value="NOT_ANNOTATED_CDS"/>
    <property type="molecule type" value="Genomic_DNA"/>
</dbReference>
<dbReference type="EMBL" id="DS962897">
    <property type="protein sequence ID" value="EEC19525.1"/>
    <property type="molecule type" value="Genomic_DNA"/>
</dbReference>
<proteinExistence type="inferred from homology"/>
<evidence type="ECO:0000256" key="1">
    <source>
        <dbReference type="ARBA" id="ARBA00004123"/>
    </source>
</evidence>
<dbReference type="PROSITE" id="PS50157">
    <property type="entry name" value="ZINC_FINGER_C2H2_2"/>
    <property type="match status" value="10"/>
</dbReference>
<dbReference type="EnsemblMetazoa" id="ISCW013832-RA">
    <property type="protein sequence ID" value="ISCW013832-PA"/>
    <property type="gene ID" value="ISCW013832"/>
</dbReference>
<keyword evidence="15" id="KW-1185">Reference proteome</keyword>
<evidence type="ECO:0000256" key="4">
    <source>
        <dbReference type="ARBA" id="ARBA00022737"/>
    </source>
</evidence>
<dbReference type="PROSITE" id="PS00028">
    <property type="entry name" value="ZINC_FINGER_C2H2_1"/>
    <property type="match status" value="10"/>
</dbReference>
<dbReference type="GO" id="GO:0006357">
    <property type="term" value="P:regulation of transcription by RNA polymerase II"/>
    <property type="evidence" value="ECO:0000318"/>
    <property type="project" value="GO_Central"/>
</dbReference>
<dbReference type="FunFam" id="3.30.160.60:FF:000260">
    <property type="entry name" value="Spalt-like transcription factor 1"/>
    <property type="match status" value="1"/>
</dbReference>
<dbReference type="EMBL" id="ABJB010032467">
    <property type="status" value="NOT_ANNOTATED_CDS"/>
    <property type="molecule type" value="Genomic_DNA"/>
</dbReference>
<evidence type="ECO:0000313" key="14">
    <source>
        <dbReference type="EnsemblMetazoa" id="ISCW013832-PA"/>
    </source>
</evidence>
<dbReference type="Pfam" id="PF13912">
    <property type="entry name" value="zf-C2H2_6"/>
    <property type="match status" value="2"/>
</dbReference>
<keyword evidence="10" id="KW-0539">Nucleus</keyword>
<dbReference type="PANTHER" id="PTHR24390">
    <property type="entry name" value="ZINC FINGER PROTEIN"/>
    <property type="match status" value="1"/>
</dbReference>
<accession>B7QL03</accession>
<dbReference type="GO" id="GO:0000981">
    <property type="term" value="F:DNA-binding transcription factor activity, RNA polymerase II-specific"/>
    <property type="evidence" value="ECO:0000318"/>
    <property type="project" value="GO_Central"/>
</dbReference>
<dbReference type="InterPro" id="IPR013087">
    <property type="entry name" value="Znf_C2H2_type"/>
</dbReference>
<dbReference type="Gene3D" id="3.30.160.60">
    <property type="entry name" value="Classic Zinc Finger"/>
    <property type="match status" value="9"/>
</dbReference>
<gene>
    <name evidence="13" type="ORF">IscW_ISCW013832</name>
</gene>
<feature type="domain" description="C2H2-type" evidence="12">
    <location>
        <begin position="112"/>
        <end position="140"/>
    </location>
</feature>